<accession>A0A5M8PGB5</accession>
<dbReference type="EMBL" id="VXIT01000015">
    <property type="protein sequence ID" value="KAA6407894.1"/>
    <property type="molecule type" value="Genomic_DNA"/>
</dbReference>
<evidence type="ECO:0000256" key="1">
    <source>
        <dbReference type="ARBA" id="ARBA00010605"/>
    </source>
</evidence>
<dbReference type="InterPro" id="IPR036935">
    <property type="entry name" value="Ribosomal_bL9_N_sf"/>
</dbReference>
<keyword evidence="3" id="KW-0687">Ribonucleoprotein</keyword>
<dbReference type="InterPro" id="IPR000244">
    <property type="entry name" value="Ribosomal_bL9"/>
</dbReference>
<dbReference type="Proteomes" id="UP000324767">
    <property type="component" value="Unassembled WGS sequence"/>
</dbReference>
<evidence type="ECO:0000256" key="3">
    <source>
        <dbReference type="ARBA" id="ARBA00023274"/>
    </source>
</evidence>
<evidence type="ECO:0000313" key="6">
    <source>
        <dbReference type="Proteomes" id="UP000324767"/>
    </source>
</evidence>
<sequence length="313" mass="34366">MLTATCSKHQTPQPLISRACLAVLLPSTHPLDKSTMATATFMSPFRAPPCTACIRRLASLDISEASFPFHRQLRGKKKSTKQPHIVNVRLLRDIETYGRQGAVIPVAPGRMRNIWYPRGMAEYMTDTQLRGMNMRELIVERDLTFLTKKSTDREVRVDQDADTIIDVEMKLLAPQRATEILGTLLPPQLDFYRAPISQPPEPDKPRIPRSSSVSAAAAEYAAASEPLQKPGPVAIYGSVSTADIAANIKAVLGMDGEGARVVLGPEDITIVSAKQDEDGGEADRIKALGDFEIEVRVKGGEAVRRTVRVQPQE</sequence>
<evidence type="ECO:0000256" key="2">
    <source>
        <dbReference type="ARBA" id="ARBA00022980"/>
    </source>
</evidence>
<dbReference type="Gene3D" id="3.40.5.10">
    <property type="entry name" value="Ribosomal protein L9, N-terminal domain"/>
    <property type="match status" value="1"/>
</dbReference>
<comment type="similarity">
    <text evidence="1">Belongs to the bacterial ribosomal protein bL9 family.</text>
</comment>
<reference evidence="5 6" key="1">
    <citation type="submission" date="2019-09" db="EMBL/GenBank/DDBJ databases">
        <title>The hologenome of the rock-dwelling lichen Lasallia pustulata.</title>
        <authorList>
            <person name="Greshake Tzovaras B."/>
            <person name="Segers F."/>
            <person name="Bicker A."/>
            <person name="Dal Grande F."/>
            <person name="Otte J."/>
            <person name="Hankeln T."/>
            <person name="Schmitt I."/>
            <person name="Ebersberger I."/>
        </authorList>
    </citation>
    <scope>NUCLEOTIDE SEQUENCE [LARGE SCALE GENOMIC DNA]</scope>
    <source>
        <strain evidence="5">A1-1</strain>
    </source>
</reference>
<dbReference type="OrthoDB" id="5555409at2759"/>
<dbReference type="InterPro" id="IPR009027">
    <property type="entry name" value="Ribosomal_bL9/RNase_H1_N"/>
</dbReference>
<evidence type="ECO:0000259" key="4">
    <source>
        <dbReference type="Pfam" id="PF01281"/>
    </source>
</evidence>
<comment type="caution">
    <text evidence="5">The sequence shown here is derived from an EMBL/GenBank/DDBJ whole genome shotgun (WGS) entry which is preliminary data.</text>
</comment>
<evidence type="ECO:0000313" key="5">
    <source>
        <dbReference type="EMBL" id="KAA6407894.1"/>
    </source>
</evidence>
<name>A0A5M8PGB5_9LECA</name>
<dbReference type="GO" id="GO:0005840">
    <property type="term" value="C:ribosome"/>
    <property type="evidence" value="ECO:0007669"/>
    <property type="project" value="UniProtKB-KW"/>
</dbReference>
<organism evidence="5 6">
    <name type="scientific">Lasallia pustulata</name>
    <dbReference type="NCBI Taxonomy" id="136370"/>
    <lineage>
        <taxon>Eukaryota</taxon>
        <taxon>Fungi</taxon>
        <taxon>Dikarya</taxon>
        <taxon>Ascomycota</taxon>
        <taxon>Pezizomycotina</taxon>
        <taxon>Lecanoromycetes</taxon>
        <taxon>OSLEUM clade</taxon>
        <taxon>Umbilicariomycetidae</taxon>
        <taxon>Umbilicariales</taxon>
        <taxon>Umbilicariaceae</taxon>
        <taxon>Lasallia</taxon>
    </lineage>
</organism>
<dbReference type="PANTHER" id="PTHR21368">
    <property type="entry name" value="50S RIBOSOMAL PROTEIN L9"/>
    <property type="match status" value="1"/>
</dbReference>
<gene>
    <name evidence="5" type="ORF">FRX48_08245</name>
</gene>
<dbReference type="GO" id="GO:0006412">
    <property type="term" value="P:translation"/>
    <property type="evidence" value="ECO:0007669"/>
    <property type="project" value="InterPro"/>
</dbReference>
<protein>
    <recommendedName>
        <fullName evidence="4">Ribosomal protein L9 domain-containing protein</fullName>
    </recommendedName>
</protein>
<dbReference type="SUPFAM" id="SSF55658">
    <property type="entry name" value="L9 N-domain-like"/>
    <property type="match status" value="1"/>
</dbReference>
<dbReference type="GO" id="GO:1990904">
    <property type="term" value="C:ribonucleoprotein complex"/>
    <property type="evidence" value="ECO:0007669"/>
    <property type="project" value="UniProtKB-KW"/>
</dbReference>
<feature type="domain" description="Ribosomal protein L9" evidence="4">
    <location>
        <begin position="87"/>
        <end position="129"/>
    </location>
</feature>
<dbReference type="GO" id="GO:0003735">
    <property type="term" value="F:structural constituent of ribosome"/>
    <property type="evidence" value="ECO:0007669"/>
    <property type="project" value="InterPro"/>
</dbReference>
<dbReference type="AlphaFoldDB" id="A0A5M8PGB5"/>
<keyword evidence="2" id="KW-0689">Ribosomal protein</keyword>
<dbReference type="Pfam" id="PF01281">
    <property type="entry name" value="Ribosomal_L9_N"/>
    <property type="match status" value="1"/>
</dbReference>
<proteinExistence type="inferred from homology"/>
<dbReference type="InterPro" id="IPR020070">
    <property type="entry name" value="Ribosomal_bL9_N"/>
</dbReference>